<reference evidence="3 5" key="2">
    <citation type="submission" date="2018-06" db="EMBL/GenBank/DDBJ databases">
        <authorList>
            <consortium name="Pathogen Informatics"/>
            <person name="Doyle S."/>
        </authorList>
    </citation>
    <scope>NUCLEOTIDE SEQUENCE [LARGE SCALE GENOMIC DNA]</scope>
    <source>
        <strain evidence="3 5">NCTC12022</strain>
    </source>
</reference>
<dbReference type="PATRIC" id="fig|453.4.peg.1416"/>
<dbReference type="Proteomes" id="UP000054698">
    <property type="component" value="Unassembled WGS sequence"/>
</dbReference>
<evidence type="ECO:0000313" key="4">
    <source>
        <dbReference type="Proteomes" id="UP000054698"/>
    </source>
</evidence>
<dbReference type="EMBL" id="UASS01000010">
    <property type="protein sequence ID" value="SPX60464.1"/>
    <property type="molecule type" value="Genomic_DNA"/>
</dbReference>
<feature type="domain" description="Carboxymuconolactone decarboxylase-like" evidence="1">
    <location>
        <begin position="90"/>
        <end position="172"/>
    </location>
</feature>
<reference evidence="2 4" key="1">
    <citation type="submission" date="2015-11" db="EMBL/GenBank/DDBJ databases">
        <title>Genomic analysis of 38 Legionella species identifies large and diverse effector repertoires.</title>
        <authorList>
            <person name="Burstein D."/>
            <person name="Amaro F."/>
            <person name="Zusman T."/>
            <person name="Lifshitz Z."/>
            <person name="Cohen O."/>
            <person name="Gilbert J.A."/>
            <person name="Pupko T."/>
            <person name="Shuman H.A."/>
            <person name="Segal G."/>
        </authorList>
    </citation>
    <scope>NUCLEOTIDE SEQUENCE [LARGE SCALE GENOMIC DNA]</scope>
    <source>
        <strain evidence="2 4">WO-44C</strain>
    </source>
</reference>
<dbReference type="EMBL" id="LNYB01000049">
    <property type="protein sequence ID" value="KTC99743.1"/>
    <property type="molecule type" value="Genomic_DNA"/>
</dbReference>
<dbReference type="PANTHER" id="PTHR33930:SF2">
    <property type="entry name" value="BLR3452 PROTEIN"/>
    <property type="match status" value="1"/>
</dbReference>
<sequence>MIFCASLLTYLWVCSAAMLEYQGISTLASERYNYFVSFALLIVPNLRAWYKILSVCHALIYKGGLKMSQKFGEITKGISTQLAKMRKEMPEVMAGFSSLAQAATKDGVLDKKTKELIAMALAVANRCPGCIGFHSQALVKLQTTREELMETLGMAVYMGGGPSLMYAAEALEAFEEFSN</sequence>
<dbReference type="InterPro" id="IPR004675">
    <property type="entry name" value="AhpD_core"/>
</dbReference>
<dbReference type="InterPro" id="IPR003779">
    <property type="entry name" value="CMD-like"/>
</dbReference>
<evidence type="ECO:0000259" key="1">
    <source>
        <dbReference type="Pfam" id="PF02627"/>
    </source>
</evidence>
<dbReference type="PANTHER" id="PTHR33930">
    <property type="entry name" value="ALKYL HYDROPEROXIDE REDUCTASE AHPD"/>
    <property type="match status" value="1"/>
</dbReference>
<dbReference type="Pfam" id="PF02627">
    <property type="entry name" value="CMD"/>
    <property type="match status" value="1"/>
</dbReference>
<name>A0A0W0TVX1_9GAMM</name>
<protein>
    <submittedName>
        <fullName evidence="2">Carboxymuconolactone decarboxylase family transporter</fullName>
    </submittedName>
    <submittedName>
        <fullName evidence="3">Putative gamma-carboxymuconolactone decarboxylase subunit like protein</fullName>
    </submittedName>
</protein>
<organism evidence="2 4">
    <name type="scientific">Legionella feeleii</name>
    <dbReference type="NCBI Taxonomy" id="453"/>
    <lineage>
        <taxon>Bacteria</taxon>
        <taxon>Pseudomonadati</taxon>
        <taxon>Pseudomonadota</taxon>
        <taxon>Gammaproteobacteria</taxon>
        <taxon>Legionellales</taxon>
        <taxon>Legionellaceae</taxon>
        <taxon>Legionella</taxon>
    </lineage>
</organism>
<proteinExistence type="predicted"/>
<dbReference type="STRING" id="453.Lfee_1304"/>
<dbReference type="SUPFAM" id="SSF69118">
    <property type="entry name" value="AhpD-like"/>
    <property type="match status" value="1"/>
</dbReference>
<keyword evidence="4" id="KW-1185">Reference proteome</keyword>
<evidence type="ECO:0000313" key="3">
    <source>
        <dbReference type="EMBL" id="SPX60464.1"/>
    </source>
</evidence>
<dbReference type="Gene3D" id="1.20.1290.10">
    <property type="entry name" value="AhpD-like"/>
    <property type="match status" value="1"/>
</dbReference>
<dbReference type="AlphaFoldDB" id="A0A0W0TVX1"/>
<dbReference type="InterPro" id="IPR029032">
    <property type="entry name" value="AhpD-like"/>
</dbReference>
<dbReference type="GO" id="GO:0051920">
    <property type="term" value="F:peroxiredoxin activity"/>
    <property type="evidence" value="ECO:0007669"/>
    <property type="project" value="InterPro"/>
</dbReference>
<accession>A0A0W0TVX1</accession>
<evidence type="ECO:0000313" key="2">
    <source>
        <dbReference type="EMBL" id="KTC99743.1"/>
    </source>
</evidence>
<dbReference type="NCBIfam" id="TIGR00778">
    <property type="entry name" value="ahpD_dom"/>
    <property type="match status" value="1"/>
</dbReference>
<gene>
    <name evidence="2" type="ORF">Lfee_1304</name>
    <name evidence="3" type="ORF">NCTC12022_01195</name>
</gene>
<dbReference type="Proteomes" id="UP000251942">
    <property type="component" value="Unassembled WGS sequence"/>
</dbReference>
<evidence type="ECO:0000313" key="5">
    <source>
        <dbReference type="Proteomes" id="UP000251942"/>
    </source>
</evidence>